<organism evidence="8 9">
    <name type="scientific">Ferrimonas aestuarii</name>
    <dbReference type="NCBI Taxonomy" id="2569539"/>
    <lineage>
        <taxon>Bacteria</taxon>
        <taxon>Pseudomonadati</taxon>
        <taxon>Pseudomonadota</taxon>
        <taxon>Gammaproteobacteria</taxon>
        <taxon>Alteromonadales</taxon>
        <taxon>Ferrimonadaceae</taxon>
        <taxon>Ferrimonas</taxon>
    </lineage>
</organism>
<keyword evidence="6" id="KW-0812">Transmembrane</keyword>
<keyword evidence="6" id="KW-1133">Transmembrane helix</keyword>
<dbReference type="InterPro" id="IPR003661">
    <property type="entry name" value="HisK_dim/P_dom"/>
</dbReference>
<proteinExistence type="predicted"/>
<evidence type="ECO:0000256" key="6">
    <source>
        <dbReference type="SAM" id="Phobius"/>
    </source>
</evidence>
<keyword evidence="5 8" id="KW-0418">Kinase</keyword>
<reference evidence="8 9" key="1">
    <citation type="submission" date="2019-04" db="EMBL/GenBank/DDBJ databases">
        <authorList>
            <person name="Hwang J.C."/>
        </authorList>
    </citation>
    <scope>NUCLEOTIDE SEQUENCE [LARGE SCALE GENOMIC DNA]</scope>
    <source>
        <strain evidence="8 9">IMCC35002</strain>
    </source>
</reference>
<keyword evidence="6" id="KW-0472">Membrane</keyword>
<dbReference type="InterPro" id="IPR050428">
    <property type="entry name" value="TCS_sensor_his_kinase"/>
</dbReference>
<comment type="catalytic activity">
    <reaction evidence="1">
        <text>ATP + protein L-histidine = ADP + protein N-phospho-L-histidine.</text>
        <dbReference type="EC" id="2.7.13.3"/>
    </reaction>
</comment>
<evidence type="ECO:0000256" key="1">
    <source>
        <dbReference type="ARBA" id="ARBA00000085"/>
    </source>
</evidence>
<dbReference type="Gene3D" id="1.10.287.130">
    <property type="match status" value="1"/>
</dbReference>
<feature type="transmembrane region" description="Helical" evidence="6">
    <location>
        <begin position="144"/>
        <end position="163"/>
    </location>
</feature>
<dbReference type="PANTHER" id="PTHR45436">
    <property type="entry name" value="SENSOR HISTIDINE KINASE YKOH"/>
    <property type="match status" value="1"/>
</dbReference>
<evidence type="ECO:0000256" key="2">
    <source>
        <dbReference type="ARBA" id="ARBA00012438"/>
    </source>
</evidence>
<dbReference type="GO" id="GO:0000155">
    <property type="term" value="F:phosphorelay sensor kinase activity"/>
    <property type="evidence" value="ECO:0007669"/>
    <property type="project" value="InterPro"/>
</dbReference>
<dbReference type="Gene3D" id="3.30.565.10">
    <property type="entry name" value="Histidine kinase-like ATPase, C-terminal domain"/>
    <property type="match status" value="1"/>
</dbReference>
<protein>
    <recommendedName>
        <fullName evidence="2">histidine kinase</fullName>
        <ecNumber evidence="2">2.7.13.3</ecNumber>
    </recommendedName>
</protein>
<evidence type="ECO:0000256" key="5">
    <source>
        <dbReference type="ARBA" id="ARBA00022777"/>
    </source>
</evidence>
<dbReference type="Proteomes" id="UP000305675">
    <property type="component" value="Unassembled WGS sequence"/>
</dbReference>
<accession>A0A4U1BHD3</accession>
<keyword evidence="3" id="KW-0597">Phosphoprotein</keyword>
<gene>
    <name evidence="8" type="ORF">FCL42_19015</name>
</gene>
<dbReference type="CDD" id="cd00082">
    <property type="entry name" value="HisKA"/>
    <property type="match status" value="1"/>
</dbReference>
<feature type="domain" description="Signal transduction histidine kinase dimerisation/phosphoacceptor" evidence="7">
    <location>
        <begin position="219"/>
        <end position="282"/>
    </location>
</feature>
<evidence type="ECO:0000256" key="4">
    <source>
        <dbReference type="ARBA" id="ARBA00022679"/>
    </source>
</evidence>
<dbReference type="SUPFAM" id="SSF47384">
    <property type="entry name" value="Homodimeric domain of signal transducing histidine kinase"/>
    <property type="match status" value="1"/>
</dbReference>
<sequence length="405" mass="46206">MMKPELSLKRTYQKYGLAFLAITLLINSIIPLCMMCTGMFSMNEITMNNAAQGGVKYLTDTGFDYYQTENIVVAPRWNQLPKRVRDLHQNTPLTPDQGILYSHTDGLYIDSLMAYRSSNDRIYYVWLHYNATHDLVFAPKNMTAILLLVIMTFTVSASLAYYMQRQVIRPVHQISAAIKQHDWRTMRHFDFPTQCYAELQSIVDALDNALEKLKQAQQRELDFLRYASHELRTPIAVCQSSFEVMSLEQNGLTGPALHASRATEQMRSITETLLWLTNKDSTVIEKEWVTLTPLLREVCDSQQQAHGRQDDILIRGDDTQVLAAREPLAILLTNLVRNALQHGAGEVHIEQRGHQIEIRNSIANRATTGFGLGLSLVQRLAAQLNWQYQNEQIDGQFVSKVTISK</sequence>
<dbReference type="OrthoDB" id="9121563at2"/>
<dbReference type="EC" id="2.7.13.3" evidence="2"/>
<keyword evidence="4" id="KW-0808">Transferase</keyword>
<name>A0A4U1BHD3_9GAMM</name>
<dbReference type="InterPro" id="IPR036097">
    <property type="entry name" value="HisK_dim/P_sf"/>
</dbReference>
<dbReference type="AlphaFoldDB" id="A0A4U1BHD3"/>
<dbReference type="SUPFAM" id="SSF55874">
    <property type="entry name" value="ATPase domain of HSP90 chaperone/DNA topoisomerase II/histidine kinase"/>
    <property type="match status" value="1"/>
</dbReference>
<evidence type="ECO:0000259" key="7">
    <source>
        <dbReference type="SMART" id="SM00388"/>
    </source>
</evidence>
<feature type="transmembrane region" description="Helical" evidence="6">
    <location>
        <begin position="15"/>
        <end position="40"/>
    </location>
</feature>
<dbReference type="PANTHER" id="PTHR45436:SF5">
    <property type="entry name" value="SENSOR HISTIDINE KINASE TRCS"/>
    <property type="match status" value="1"/>
</dbReference>
<dbReference type="InterPro" id="IPR036890">
    <property type="entry name" value="HATPase_C_sf"/>
</dbReference>
<dbReference type="GO" id="GO:0005886">
    <property type="term" value="C:plasma membrane"/>
    <property type="evidence" value="ECO:0007669"/>
    <property type="project" value="TreeGrafter"/>
</dbReference>
<evidence type="ECO:0000313" key="8">
    <source>
        <dbReference type="EMBL" id="TKB50774.1"/>
    </source>
</evidence>
<evidence type="ECO:0000256" key="3">
    <source>
        <dbReference type="ARBA" id="ARBA00022553"/>
    </source>
</evidence>
<dbReference type="SMART" id="SM00388">
    <property type="entry name" value="HisKA"/>
    <property type="match status" value="1"/>
</dbReference>
<evidence type="ECO:0000313" key="9">
    <source>
        <dbReference type="Proteomes" id="UP000305675"/>
    </source>
</evidence>
<dbReference type="EMBL" id="SWCJ01000021">
    <property type="protein sequence ID" value="TKB50774.1"/>
    <property type="molecule type" value="Genomic_DNA"/>
</dbReference>
<comment type="caution">
    <text evidence="8">The sequence shown here is derived from an EMBL/GenBank/DDBJ whole genome shotgun (WGS) entry which is preliminary data.</text>
</comment>
<keyword evidence="9" id="KW-1185">Reference proteome</keyword>